<dbReference type="HOGENOM" id="CLU_572353_0_0_1"/>
<gene>
    <name evidence="3" type="ORF">BBAD15_g2385</name>
</gene>
<feature type="compositionally biased region" description="Basic and acidic residues" evidence="1">
    <location>
        <begin position="150"/>
        <end position="176"/>
    </location>
</feature>
<feature type="compositionally biased region" description="Basic and acidic residues" evidence="1">
    <location>
        <begin position="305"/>
        <end position="320"/>
    </location>
</feature>
<protein>
    <submittedName>
        <fullName evidence="3">Uncharacterized protein</fullName>
    </submittedName>
</protein>
<keyword evidence="2" id="KW-0472">Membrane</keyword>
<evidence type="ECO:0000256" key="2">
    <source>
        <dbReference type="SAM" id="Phobius"/>
    </source>
</evidence>
<comment type="caution">
    <text evidence="3">The sequence shown here is derived from an EMBL/GenBank/DDBJ whole genome shotgun (WGS) entry which is preliminary data.</text>
</comment>
<dbReference type="STRING" id="1245745.A0A0A2W0B6"/>
<feature type="region of interest" description="Disordered" evidence="1">
    <location>
        <begin position="129"/>
        <end position="176"/>
    </location>
</feature>
<evidence type="ECO:0000313" key="3">
    <source>
        <dbReference type="EMBL" id="KGQ11875.1"/>
    </source>
</evidence>
<proteinExistence type="predicted"/>
<dbReference type="OrthoDB" id="2537141at2759"/>
<feature type="region of interest" description="Disordered" evidence="1">
    <location>
        <begin position="235"/>
        <end position="325"/>
    </location>
</feature>
<keyword evidence="2" id="KW-1133">Transmembrane helix</keyword>
<dbReference type="EMBL" id="ANFO01000162">
    <property type="protein sequence ID" value="KGQ11875.1"/>
    <property type="molecule type" value="Genomic_DNA"/>
</dbReference>
<keyword evidence="2" id="KW-0812">Transmembrane</keyword>
<organism evidence="3 4">
    <name type="scientific">Beauveria bassiana D1-5</name>
    <dbReference type="NCBI Taxonomy" id="1245745"/>
    <lineage>
        <taxon>Eukaryota</taxon>
        <taxon>Fungi</taxon>
        <taxon>Dikarya</taxon>
        <taxon>Ascomycota</taxon>
        <taxon>Pezizomycotina</taxon>
        <taxon>Sordariomycetes</taxon>
        <taxon>Hypocreomycetidae</taxon>
        <taxon>Hypocreales</taxon>
        <taxon>Cordycipitaceae</taxon>
        <taxon>Beauveria</taxon>
    </lineage>
</organism>
<feature type="transmembrane region" description="Helical" evidence="2">
    <location>
        <begin position="21"/>
        <end position="38"/>
    </location>
</feature>
<evidence type="ECO:0000313" key="4">
    <source>
        <dbReference type="Proteomes" id="UP000030106"/>
    </source>
</evidence>
<name>A0A0A2W0B6_BEABA</name>
<dbReference type="Proteomes" id="UP000030106">
    <property type="component" value="Unassembled WGS sequence"/>
</dbReference>
<reference evidence="3 4" key="1">
    <citation type="submission" date="2012-10" db="EMBL/GenBank/DDBJ databases">
        <title>Genome sequencing and analysis of entomopathogenic fungi Beauveria bassiana D1-5.</title>
        <authorList>
            <person name="Li Q."/>
            <person name="Wang L."/>
            <person name="Zhang Z."/>
            <person name="Wang Q."/>
            <person name="Ren J."/>
            <person name="Wang M."/>
            <person name="Xu W."/>
            <person name="Wang J."/>
            <person name="Lu Y."/>
            <person name="Du Q."/>
            <person name="Sun Z."/>
        </authorList>
    </citation>
    <scope>NUCLEOTIDE SEQUENCE [LARGE SCALE GENOMIC DNA]</scope>
    <source>
        <strain evidence="3 4">D1-5</strain>
    </source>
</reference>
<evidence type="ECO:0000256" key="1">
    <source>
        <dbReference type="SAM" id="MobiDB-lite"/>
    </source>
</evidence>
<accession>A0A0A2W0B6</accession>
<dbReference type="AlphaFoldDB" id="A0A0A2W0B6"/>
<sequence>MAKFMFHPHVADYVGAASVNYTYYLITATVVLYVMLQLDGAQLGRGCLAAPYALQEPPCTEVGLHQRTEQLKLRGFTCSDTAQNIRNGWNQTHHRAETPALPQATPSSAPSHIDATPEPVPEYIVRVPCSASRPGEPSKYERKLRRKTRPDRYDTSHQHRERKTLSRRERREEKRKELRLRKEVVSNFYCSATENRPVLMKPALATGAFVNGRGSVLTPLADLTFNELTFPITQKAAPRAASPQLPNGARKRPSLQEKTAPEQINKISADTRAVIGGSPDTPTPRPGQRRGEGPRQRRRPSNESVSDKALKEHVHPRDTTPRPMIRYVDSGVDTMSQVETVAPDGSKDKPHGELPAGAFDKTGQAKLYVPYYNRPVYMPQYHGTIYSNTGIHPHVGLQPGLGSAEHVSSHCSSQHVDSIPMQPEWFLDEHRSRDLSCMAPTPDVYDEYAYPGPMHELEPLYRPDEETKAFWRPNFLR</sequence>